<dbReference type="InterPro" id="IPR007774">
    <property type="entry name" value="Put_N_fixation"/>
</dbReference>
<proteinExistence type="inferred from homology"/>
<dbReference type="OrthoDB" id="9181967at2"/>
<gene>
    <name evidence="3" type="ORF">A1359_18910</name>
</gene>
<dbReference type="EMBL" id="LUUI01000002">
    <property type="protein sequence ID" value="OAI21825.1"/>
    <property type="molecule type" value="Genomic_DNA"/>
</dbReference>
<protein>
    <recommendedName>
        <fullName evidence="5">Rop-like protein</fullName>
    </recommendedName>
</protein>
<evidence type="ECO:0000256" key="2">
    <source>
        <dbReference type="ARBA" id="ARBA00044954"/>
    </source>
</evidence>
<dbReference type="STRING" id="980561.A1359_18910"/>
<keyword evidence="4" id="KW-1185">Reference proteome</keyword>
<dbReference type="Proteomes" id="UP000078476">
    <property type="component" value="Unassembled WGS sequence"/>
</dbReference>
<dbReference type="AlphaFoldDB" id="A0A177NV39"/>
<keyword evidence="1" id="KW-0535">Nitrogen fixation</keyword>
<evidence type="ECO:0000256" key="1">
    <source>
        <dbReference type="ARBA" id="ARBA00023231"/>
    </source>
</evidence>
<dbReference type="RefSeq" id="WP_066976191.1">
    <property type="nucleotide sequence ID" value="NZ_LUUI01000002.1"/>
</dbReference>
<comment type="similarity">
    <text evidence="2">Belongs to the UPF0437 family.</text>
</comment>
<accession>A0A177NV39</accession>
<evidence type="ECO:0008006" key="5">
    <source>
        <dbReference type="Google" id="ProtNLM"/>
    </source>
</evidence>
<organism evidence="3 4">
    <name type="scientific">Methylomonas lenta</name>
    <dbReference type="NCBI Taxonomy" id="980561"/>
    <lineage>
        <taxon>Bacteria</taxon>
        <taxon>Pseudomonadati</taxon>
        <taxon>Pseudomonadota</taxon>
        <taxon>Gammaproteobacteria</taxon>
        <taxon>Methylococcales</taxon>
        <taxon>Methylococcaceae</taxon>
        <taxon>Methylomonas</taxon>
    </lineage>
</organism>
<evidence type="ECO:0000313" key="3">
    <source>
        <dbReference type="EMBL" id="OAI21825.1"/>
    </source>
</evidence>
<dbReference type="PIRSF" id="PIRSF037676">
    <property type="entry name" value="DUF683"/>
    <property type="match status" value="1"/>
</dbReference>
<dbReference type="Pfam" id="PF05082">
    <property type="entry name" value="Rop-like"/>
    <property type="match status" value="1"/>
</dbReference>
<comment type="caution">
    <text evidence="3">The sequence shown here is derived from an EMBL/GenBank/DDBJ whole genome shotgun (WGS) entry which is preliminary data.</text>
</comment>
<dbReference type="InterPro" id="IPR029012">
    <property type="entry name" value="Helix_hairpin_bin_sf"/>
</dbReference>
<dbReference type="Gene3D" id="1.10.287.660">
    <property type="entry name" value="Helix hairpin bin"/>
    <property type="match status" value="1"/>
</dbReference>
<name>A0A177NV39_9GAMM</name>
<evidence type="ECO:0000313" key="4">
    <source>
        <dbReference type="Proteomes" id="UP000078476"/>
    </source>
</evidence>
<reference evidence="3 4" key="1">
    <citation type="submission" date="2016-03" db="EMBL/GenBank/DDBJ databases">
        <authorList>
            <person name="Ploux O."/>
        </authorList>
    </citation>
    <scope>NUCLEOTIDE SEQUENCE [LARGE SCALE GENOMIC DNA]</scope>
    <source>
        <strain evidence="3 4">R-45370</strain>
    </source>
</reference>
<sequence>MTDEELKKLEKDVKKTKRLASEAAMELHDLIEDRLPDAYSELMAIAQNTYDACKAWDEANQKFLAANSETA</sequence>